<keyword evidence="1" id="KW-0472">Membrane</keyword>
<dbReference type="GO" id="GO:0016559">
    <property type="term" value="P:peroxisome fission"/>
    <property type="evidence" value="ECO:0007669"/>
    <property type="project" value="InterPro"/>
</dbReference>
<sequence>MTVNKLLKISRYVACLALAAWPPVTPTASARLKSFESSIGLNRMVFRLGKFVQDVNTLRVGRSPSSRRPSYSTPSEQFVWLAKAGFLPAHLLSCLHLRPPRSSRGEDLLPVVAEEQGRGSRSLPRRPAAAATCRSILRERLRWGWTGAVTISPPACSSALPVAAASC</sequence>
<gene>
    <name evidence="4" type="ORF">QYE76_018255</name>
</gene>
<dbReference type="Proteomes" id="UP001231189">
    <property type="component" value="Unassembled WGS sequence"/>
</dbReference>
<dbReference type="Pfam" id="PF05648">
    <property type="entry name" value="PEX11"/>
    <property type="match status" value="1"/>
</dbReference>
<dbReference type="EMBL" id="JAUUTY010000221">
    <property type="protein sequence ID" value="KAK1602613.1"/>
    <property type="molecule type" value="Genomic_DNA"/>
</dbReference>
<reference evidence="4" key="1">
    <citation type="submission" date="2023-07" db="EMBL/GenBank/DDBJ databases">
        <title>A chromosome-level genome assembly of Lolium multiflorum.</title>
        <authorList>
            <person name="Chen Y."/>
            <person name="Copetti D."/>
            <person name="Kolliker R."/>
            <person name="Studer B."/>
        </authorList>
    </citation>
    <scope>NUCLEOTIDE SEQUENCE</scope>
    <source>
        <strain evidence="4">02402/16</strain>
        <tissue evidence="4">Leaf</tissue>
    </source>
</reference>
<dbReference type="AlphaFoldDB" id="A0AAD8VEU8"/>
<evidence type="ECO:0000256" key="3">
    <source>
        <dbReference type="ARBA" id="ARBA00046271"/>
    </source>
</evidence>
<evidence type="ECO:0000256" key="1">
    <source>
        <dbReference type="ARBA" id="ARBA00023136"/>
    </source>
</evidence>
<dbReference type="GO" id="GO:0005778">
    <property type="term" value="C:peroxisomal membrane"/>
    <property type="evidence" value="ECO:0007669"/>
    <property type="project" value="UniProtKB-SubCell"/>
</dbReference>
<comment type="caution">
    <text evidence="4">The sequence shown here is derived from an EMBL/GenBank/DDBJ whole genome shotgun (WGS) entry which is preliminary data.</text>
</comment>
<protein>
    <submittedName>
        <fullName evidence="4">Uncharacterized protein</fullName>
    </submittedName>
</protein>
<dbReference type="InterPro" id="IPR008733">
    <property type="entry name" value="PEX11"/>
</dbReference>
<keyword evidence="2" id="KW-0576">Peroxisome</keyword>
<organism evidence="4 5">
    <name type="scientific">Lolium multiflorum</name>
    <name type="common">Italian ryegrass</name>
    <name type="synonym">Lolium perenne subsp. multiflorum</name>
    <dbReference type="NCBI Taxonomy" id="4521"/>
    <lineage>
        <taxon>Eukaryota</taxon>
        <taxon>Viridiplantae</taxon>
        <taxon>Streptophyta</taxon>
        <taxon>Embryophyta</taxon>
        <taxon>Tracheophyta</taxon>
        <taxon>Spermatophyta</taxon>
        <taxon>Magnoliopsida</taxon>
        <taxon>Liliopsida</taxon>
        <taxon>Poales</taxon>
        <taxon>Poaceae</taxon>
        <taxon>BOP clade</taxon>
        <taxon>Pooideae</taxon>
        <taxon>Poodae</taxon>
        <taxon>Poeae</taxon>
        <taxon>Poeae Chloroplast Group 2 (Poeae type)</taxon>
        <taxon>Loliodinae</taxon>
        <taxon>Loliinae</taxon>
        <taxon>Lolium</taxon>
    </lineage>
</organism>
<evidence type="ECO:0000313" key="5">
    <source>
        <dbReference type="Proteomes" id="UP001231189"/>
    </source>
</evidence>
<comment type="subcellular location">
    <subcellularLocation>
        <location evidence="3">Peroxisome membrane</location>
    </subcellularLocation>
</comment>
<accession>A0AAD8VEU8</accession>
<name>A0AAD8VEU8_LOLMU</name>
<proteinExistence type="predicted"/>
<evidence type="ECO:0000313" key="4">
    <source>
        <dbReference type="EMBL" id="KAK1602613.1"/>
    </source>
</evidence>
<evidence type="ECO:0000256" key="2">
    <source>
        <dbReference type="ARBA" id="ARBA00023140"/>
    </source>
</evidence>
<keyword evidence="5" id="KW-1185">Reference proteome</keyword>